<dbReference type="RefSeq" id="WP_092456183.1">
    <property type="nucleotide sequence ID" value="NZ_FPCJ01000001.1"/>
</dbReference>
<dbReference type="Pfam" id="PF01370">
    <property type="entry name" value="Epimerase"/>
    <property type="match status" value="1"/>
</dbReference>
<dbReference type="Gene3D" id="3.40.50.720">
    <property type="entry name" value="NAD(P)-binding Rossmann-like Domain"/>
    <property type="match status" value="1"/>
</dbReference>
<dbReference type="PANTHER" id="PTHR43245">
    <property type="entry name" value="BIFUNCTIONAL POLYMYXIN RESISTANCE PROTEIN ARNA"/>
    <property type="match status" value="1"/>
</dbReference>
<accession>A0A1I7MY86</accession>
<gene>
    <name evidence="2" type="ORF">SAMN05660895_0092</name>
</gene>
<sequence length="327" mass="37104">MNVAVIGGSGFIGTRLVRRLIESGHRVIICDKRPSIVYPDLYVYVDVCLPDTLWEPLAGSDVVINLAAEHRDDVTPRSRYDLVNVNGAENVCDACIHLGIKKIIFTSSVAVYGFSPFPTDECGKINYFNDYGRTKWLAEEVYRSWLRKNQDHSLTIIRPTVVFGEQNRGNVYNLLKQIVYGPFFMVGSGKNVKSMAYVENVAAFIEYCLNNPPGEHLFNYVDKPDFDMNSLVHYVCNLLNKPEKIMHIPYSIGYLGGLCFDLVSIVTRKKFPISSIRVKKFCSNTIFESNNIKSTQFIPPISIYEGLEKTIKYEFIDKVSGEVFLTE</sequence>
<dbReference type="EMBL" id="FPCJ01000001">
    <property type="protein sequence ID" value="SFV27354.1"/>
    <property type="molecule type" value="Genomic_DNA"/>
</dbReference>
<keyword evidence="3" id="KW-1185">Reference proteome</keyword>
<dbReference type="InterPro" id="IPR036291">
    <property type="entry name" value="NAD(P)-bd_dom_sf"/>
</dbReference>
<dbReference type="Proteomes" id="UP000199537">
    <property type="component" value="Unassembled WGS sequence"/>
</dbReference>
<dbReference type="OrthoDB" id="329806at2"/>
<dbReference type="AlphaFoldDB" id="A0A1I7MY86"/>
<evidence type="ECO:0000259" key="1">
    <source>
        <dbReference type="Pfam" id="PF01370"/>
    </source>
</evidence>
<dbReference type="InterPro" id="IPR050177">
    <property type="entry name" value="Lipid_A_modif_metabolic_enz"/>
</dbReference>
<protein>
    <submittedName>
        <fullName evidence="2">Nucleoside-diphosphate-sugar epimerase</fullName>
    </submittedName>
</protein>
<dbReference type="SUPFAM" id="SSF51735">
    <property type="entry name" value="NAD(P)-binding Rossmann-fold domains"/>
    <property type="match status" value="1"/>
</dbReference>
<reference evidence="3" key="1">
    <citation type="submission" date="2016-10" db="EMBL/GenBank/DDBJ databases">
        <authorList>
            <person name="Varghese N."/>
            <person name="Submissions S."/>
        </authorList>
    </citation>
    <scope>NUCLEOTIDE SEQUENCE [LARGE SCALE GENOMIC DNA]</scope>
    <source>
        <strain evidence="3">DSM 14807</strain>
    </source>
</reference>
<proteinExistence type="predicted"/>
<dbReference type="STRING" id="1393122.SAMN05660895_0092"/>
<name>A0A1I7MY86_9BACT</name>
<feature type="domain" description="NAD-dependent epimerase/dehydratase" evidence="1">
    <location>
        <begin position="3"/>
        <end position="213"/>
    </location>
</feature>
<evidence type="ECO:0000313" key="2">
    <source>
        <dbReference type="EMBL" id="SFV27354.1"/>
    </source>
</evidence>
<organism evidence="2 3">
    <name type="scientific">Thermoflavifilum thermophilum</name>
    <dbReference type="NCBI Taxonomy" id="1393122"/>
    <lineage>
        <taxon>Bacteria</taxon>
        <taxon>Pseudomonadati</taxon>
        <taxon>Bacteroidota</taxon>
        <taxon>Chitinophagia</taxon>
        <taxon>Chitinophagales</taxon>
        <taxon>Chitinophagaceae</taxon>
        <taxon>Thermoflavifilum</taxon>
    </lineage>
</organism>
<dbReference type="InterPro" id="IPR001509">
    <property type="entry name" value="Epimerase_deHydtase"/>
</dbReference>
<evidence type="ECO:0000313" key="3">
    <source>
        <dbReference type="Proteomes" id="UP000199537"/>
    </source>
</evidence>